<proteinExistence type="predicted"/>
<dbReference type="EMBL" id="CALTRL010003178">
    <property type="protein sequence ID" value="CAH7678429.1"/>
    <property type="molecule type" value="Genomic_DNA"/>
</dbReference>
<dbReference type="AlphaFoldDB" id="A0AAV0B2Q7"/>
<dbReference type="Proteomes" id="UP001153365">
    <property type="component" value="Unassembled WGS sequence"/>
</dbReference>
<organism evidence="2 3">
    <name type="scientific">Phakopsora pachyrhizi</name>
    <name type="common">Asian soybean rust disease fungus</name>
    <dbReference type="NCBI Taxonomy" id="170000"/>
    <lineage>
        <taxon>Eukaryota</taxon>
        <taxon>Fungi</taxon>
        <taxon>Dikarya</taxon>
        <taxon>Basidiomycota</taxon>
        <taxon>Pucciniomycotina</taxon>
        <taxon>Pucciniomycetes</taxon>
        <taxon>Pucciniales</taxon>
        <taxon>Phakopsoraceae</taxon>
        <taxon>Phakopsora</taxon>
    </lineage>
</organism>
<reference evidence="2" key="1">
    <citation type="submission" date="2022-06" db="EMBL/GenBank/DDBJ databases">
        <authorList>
            <consortium name="SYNGENTA / RWTH Aachen University"/>
        </authorList>
    </citation>
    <scope>NUCLEOTIDE SEQUENCE</scope>
</reference>
<feature type="region of interest" description="Disordered" evidence="1">
    <location>
        <begin position="1"/>
        <end position="81"/>
    </location>
</feature>
<accession>A0AAV0B2Q7</accession>
<evidence type="ECO:0000256" key="1">
    <source>
        <dbReference type="SAM" id="MobiDB-lite"/>
    </source>
</evidence>
<keyword evidence="3" id="KW-1185">Reference proteome</keyword>
<sequence>MYNDCTRQPLDNHVPSSGDASDIGGDCPWPATSGEGERGERATLLSPCSPPASPAGRGLGGAGVPGDSSPDDCKQSVSELS</sequence>
<gene>
    <name evidence="2" type="ORF">PPACK8108_LOCUS12953</name>
</gene>
<protein>
    <submittedName>
        <fullName evidence="2">Uncharacterized protein</fullName>
    </submittedName>
</protein>
<evidence type="ECO:0000313" key="2">
    <source>
        <dbReference type="EMBL" id="CAH7678429.1"/>
    </source>
</evidence>
<comment type="caution">
    <text evidence="2">The sequence shown here is derived from an EMBL/GenBank/DDBJ whole genome shotgun (WGS) entry which is preliminary data.</text>
</comment>
<name>A0AAV0B2Q7_PHAPC</name>
<evidence type="ECO:0000313" key="3">
    <source>
        <dbReference type="Proteomes" id="UP001153365"/>
    </source>
</evidence>